<dbReference type="SUPFAM" id="SSF48726">
    <property type="entry name" value="Immunoglobulin"/>
    <property type="match status" value="2"/>
</dbReference>
<keyword evidence="3" id="KW-1003">Cell membrane</keyword>
<keyword evidence="5" id="KW-0732">Signal</keyword>
<dbReference type="InterPro" id="IPR013783">
    <property type="entry name" value="Ig-like_fold"/>
</dbReference>
<keyword evidence="4" id="KW-0964">Secreted</keyword>
<evidence type="ECO:0000256" key="2">
    <source>
        <dbReference type="ARBA" id="ARBA00004613"/>
    </source>
</evidence>
<feature type="region of interest" description="Disordered" evidence="12">
    <location>
        <begin position="82"/>
        <end position="124"/>
    </location>
</feature>
<dbReference type="Pfam" id="PF01391">
    <property type="entry name" value="Collagen"/>
    <property type="match status" value="2"/>
</dbReference>
<evidence type="ECO:0000256" key="9">
    <source>
        <dbReference type="ARBA" id="ARBA00023180"/>
    </source>
</evidence>
<protein>
    <recommendedName>
        <fullName evidence="17">Olfactomedin-like domain-containing protein</fullName>
    </recommendedName>
</protein>
<evidence type="ECO:0000256" key="5">
    <source>
        <dbReference type="ARBA" id="ARBA00022729"/>
    </source>
</evidence>
<dbReference type="Pfam" id="PF02191">
    <property type="entry name" value="OLF"/>
    <property type="match status" value="1"/>
</dbReference>
<evidence type="ECO:0000313" key="15">
    <source>
        <dbReference type="EnsemblMetazoa" id="tetur01g13990.1"/>
    </source>
</evidence>
<dbReference type="InterPro" id="IPR003599">
    <property type="entry name" value="Ig_sub"/>
</dbReference>
<dbReference type="eggNOG" id="KOG3545">
    <property type="taxonomic scope" value="Eukaryota"/>
</dbReference>
<keyword evidence="9" id="KW-0325">Glycoprotein</keyword>
<dbReference type="EMBL" id="CAEY01000477">
    <property type="status" value="NOT_ANNOTATED_CDS"/>
    <property type="molecule type" value="Genomic_DNA"/>
</dbReference>
<evidence type="ECO:0000256" key="1">
    <source>
        <dbReference type="ARBA" id="ARBA00004236"/>
    </source>
</evidence>
<evidence type="ECO:0008006" key="17">
    <source>
        <dbReference type="Google" id="ProtNLM"/>
    </source>
</evidence>
<organism evidence="15 16">
    <name type="scientific">Tetranychus urticae</name>
    <name type="common">Two-spotted spider mite</name>
    <dbReference type="NCBI Taxonomy" id="32264"/>
    <lineage>
        <taxon>Eukaryota</taxon>
        <taxon>Metazoa</taxon>
        <taxon>Ecdysozoa</taxon>
        <taxon>Arthropoda</taxon>
        <taxon>Chelicerata</taxon>
        <taxon>Arachnida</taxon>
        <taxon>Acari</taxon>
        <taxon>Acariformes</taxon>
        <taxon>Trombidiformes</taxon>
        <taxon>Prostigmata</taxon>
        <taxon>Eleutherengona</taxon>
        <taxon>Raphignathae</taxon>
        <taxon>Tetranychoidea</taxon>
        <taxon>Tetranychidae</taxon>
        <taxon>Tetranychus</taxon>
    </lineage>
</organism>
<dbReference type="InterPro" id="IPR003598">
    <property type="entry name" value="Ig_sub2"/>
</dbReference>
<keyword evidence="10" id="KW-0393">Immunoglobulin domain</keyword>
<dbReference type="FunFam" id="2.60.40.10:FF:000328">
    <property type="entry name" value="CLUMA_CG000981, isoform A"/>
    <property type="match status" value="1"/>
</dbReference>
<sequence>MLFICLYCGLTYNFYLIYDLQKQVSCLGSSIGTPSVSIINNVKSVKSHVKDRSKRSYPLIQPVNNLVHQSLSSSELLNVTKQSTDSVYQPKHEHRHHKHRGKRKPQETSETKGEPGVEFYSEPQTQTASQGFVWLTSHSRIALPVLQEYCLSAKQYCPAGNPGPQGLTGFPGPKGDRGDKGEKGYQGPKGPAGPQGLPGFAGPKGEPGESGLDGREGLPGEPGLDGVPGRDGEDGKDGRDGRDGIPGTPGQPGTNGTNGLPGTPGERGAPGPPGTPGLRGPAGKKGVAGKPGEPGRPGISAWKTVSGNNITDASKILIPPIMNDEESHPSYRVREGDNVVIECIASGQPRPIYSWYKKDGKPIRLKNNTYVEVCGGRLNLTRVRREHSGTYVCYANNGIPPQVFKQYDITVAYQPLITVPKDAIAAENGSFVVLECLVDAFPTAIHYWTFKGDKILTDWKRKMYQIEKSDNLTHLLLNISHVEPNDLGVYKCISKNEVNTTYGIIELYANDSIRHRGHEAHEKIFGIPEIPPEDPECEICQECGCRRNETIKAEDVHGFDKTKWIGLKPRNQNCIHGGSVIKLLRVGKPLFNTERNESWGCWMQDPVSVRDEDKEKYWLTIDLEEKRGLLYEYPNKIAFRSDNDVTIHKLRYNFTGNSQIIYNSSFYYYSDQMKKLVKYDLKSKDFAYLEHSFTHSFKQLYSLAHNHLDLMADENGLWVIWPNPENNNTMVMKFDGSTMNVPQASSIESIWNIKLDHTTRGEMFIICGVLYSVASISETYTTIDVAFDLYNNVNLNDYQEPIKFINPFKKNIMLSYNSRSRKIHGWDNNNLIEYPIMLSPE</sequence>
<dbReference type="GO" id="GO:0005615">
    <property type="term" value="C:extracellular space"/>
    <property type="evidence" value="ECO:0007669"/>
    <property type="project" value="TreeGrafter"/>
</dbReference>
<reference evidence="16" key="1">
    <citation type="submission" date="2011-08" db="EMBL/GenBank/DDBJ databases">
        <authorList>
            <person name="Rombauts S."/>
        </authorList>
    </citation>
    <scope>NUCLEOTIDE SEQUENCE</scope>
    <source>
        <strain evidence="16">London</strain>
    </source>
</reference>
<evidence type="ECO:0000256" key="7">
    <source>
        <dbReference type="ARBA" id="ARBA00023136"/>
    </source>
</evidence>
<evidence type="ECO:0000259" key="14">
    <source>
        <dbReference type="PROSITE" id="PS51132"/>
    </source>
</evidence>
<comment type="caution">
    <text evidence="11">Lacks conserved residue(s) required for the propagation of feature annotation.</text>
</comment>
<feature type="compositionally biased region" description="Basic and acidic residues" evidence="12">
    <location>
        <begin position="104"/>
        <end position="115"/>
    </location>
</feature>
<dbReference type="eggNOG" id="KOG3544">
    <property type="taxonomic scope" value="Eukaryota"/>
</dbReference>
<name>T1JTF9_TETUR</name>
<dbReference type="Proteomes" id="UP000015104">
    <property type="component" value="Unassembled WGS sequence"/>
</dbReference>
<dbReference type="InterPro" id="IPR007110">
    <property type="entry name" value="Ig-like_dom"/>
</dbReference>
<dbReference type="HOGENOM" id="CLU_010559_0_0_1"/>
<keyword evidence="6" id="KW-0677">Repeat</keyword>
<evidence type="ECO:0000256" key="4">
    <source>
        <dbReference type="ARBA" id="ARBA00022525"/>
    </source>
</evidence>
<feature type="compositionally biased region" description="Low complexity" evidence="12">
    <location>
        <begin position="245"/>
        <end position="269"/>
    </location>
</feature>
<comment type="subcellular location">
    <subcellularLocation>
        <location evidence="1">Cell membrane</location>
    </subcellularLocation>
    <subcellularLocation>
        <location evidence="2">Secreted</location>
    </subcellularLocation>
</comment>
<dbReference type="EnsemblMetazoa" id="tetur01g13990.1">
    <property type="protein sequence ID" value="tetur01g13990.1"/>
    <property type="gene ID" value="tetur01g13990"/>
</dbReference>
<dbReference type="STRING" id="32264.T1JTF9"/>
<feature type="compositionally biased region" description="Low complexity" evidence="12">
    <location>
        <begin position="276"/>
        <end position="291"/>
    </location>
</feature>
<evidence type="ECO:0000313" key="16">
    <source>
        <dbReference type="Proteomes" id="UP000015104"/>
    </source>
</evidence>
<proteinExistence type="predicted"/>
<dbReference type="Pfam" id="PF13927">
    <property type="entry name" value="Ig_3"/>
    <property type="match status" value="2"/>
</dbReference>
<evidence type="ECO:0000256" key="10">
    <source>
        <dbReference type="ARBA" id="ARBA00023319"/>
    </source>
</evidence>
<evidence type="ECO:0000256" key="3">
    <source>
        <dbReference type="ARBA" id="ARBA00022475"/>
    </source>
</evidence>
<feature type="region of interest" description="Disordered" evidence="12">
    <location>
        <begin position="161"/>
        <end position="305"/>
    </location>
</feature>
<feature type="domain" description="Olfactomedin-like" evidence="14">
    <location>
        <begin position="573"/>
        <end position="840"/>
    </location>
</feature>
<dbReference type="PROSITE" id="PS50835">
    <property type="entry name" value="IG_LIKE"/>
    <property type="match status" value="2"/>
</dbReference>
<dbReference type="GO" id="GO:0005886">
    <property type="term" value="C:plasma membrane"/>
    <property type="evidence" value="ECO:0007669"/>
    <property type="project" value="UniProtKB-SubCell"/>
</dbReference>
<dbReference type="InterPro" id="IPR008160">
    <property type="entry name" value="Collagen"/>
</dbReference>
<feature type="domain" description="Ig-like" evidence="13">
    <location>
        <begin position="415"/>
        <end position="503"/>
    </location>
</feature>
<evidence type="ECO:0000256" key="11">
    <source>
        <dbReference type="PROSITE-ProRule" id="PRU00446"/>
    </source>
</evidence>
<feature type="compositionally biased region" description="Basic residues" evidence="12">
    <location>
        <begin position="92"/>
        <end position="103"/>
    </location>
</feature>
<keyword evidence="8" id="KW-1015">Disulfide bond</keyword>
<accession>T1JTF9</accession>
<dbReference type="PROSITE" id="PS51132">
    <property type="entry name" value="OLF"/>
    <property type="match status" value="1"/>
</dbReference>
<feature type="compositionally biased region" description="Basic and acidic residues" evidence="12">
    <location>
        <begin position="174"/>
        <end position="183"/>
    </location>
</feature>
<dbReference type="InterPro" id="IPR050605">
    <property type="entry name" value="Olfactomedin-like_domain"/>
</dbReference>
<keyword evidence="7" id="KW-0472">Membrane</keyword>
<keyword evidence="16" id="KW-1185">Reference proteome</keyword>
<feature type="domain" description="Ig-like" evidence="13">
    <location>
        <begin position="319"/>
        <end position="410"/>
    </location>
</feature>
<dbReference type="InterPro" id="IPR003112">
    <property type="entry name" value="Olfac-like_dom"/>
</dbReference>
<dbReference type="InterPro" id="IPR036179">
    <property type="entry name" value="Ig-like_dom_sf"/>
</dbReference>
<dbReference type="SMART" id="SM00409">
    <property type="entry name" value="IG"/>
    <property type="match status" value="2"/>
</dbReference>
<dbReference type="GO" id="GO:0007165">
    <property type="term" value="P:signal transduction"/>
    <property type="evidence" value="ECO:0007669"/>
    <property type="project" value="TreeGrafter"/>
</dbReference>
<dbReference type="PANTHER" id="PTHR23192">
    <property type="entry name" value="OLFACTOMEDIN-RELATED"/>
    <property type="match status" value="1"/>
</dbReference>
<evidence type="ECO:0000259" key="13">
    <source>
        <dbReference type="PROSITE" id="PS50835"/>
    </source>
</evidence>
<evidence type="ECO:0000256" key="12">
    <source>
        <dbReference type="SAM" id="MobiDB-lite"/>
    </source>
</evidence>
<dbReference type="SMART" id="SM00408">
    <property type="entry name" value="IGc2"/>
    <property type="match status" value="2"/>
</dbReference>
<evidence type="ECO:0000256" key="8">
    <source>
        <dbReference type="ARBA" id="ARBA00023157"/>
    </source>
</evidence>
<dbReference type="Gene3D" id="2.60.40.10">
    <property type="entry name" value="Immunoglobulins"/>
    <property type="match status" value="2"/>
</dbReference>
<reference evidence="15" key="2">
    <citation type="submission" date="2015-06" db="UniProtKB">
        <authorList>
            <consortium name="EnsemblMetazoa"/>
        </authorList>
    </citation>
    <scope>IDENTIFICATION</scope>
</reference>
<dbReference type="AlphaFoldDB" id="T1JTF9"/>
<dbReference type="SMART" id="SM00284">
    <property type="entry name" value="OLF"/>
    <property type="match status" value="1"/>
</dbReference>
<evidence type="ECO:0000256" key="6">
    <source>
        <dbReference type="ARBA" id="ARBA00022737"/>
    </source>
</evidence>
<feature type="compositionally biased region" description="Basic and acidic residues" evidence="12">
    <location>
        <begin position="228"/>
        <end position="243"/>
    </location>
</feature>
<dbReference type="PANTHER" id="PTHR23192:SF85">
    <property type="entry name" value="GLIOMEDIN"/>
    <property type="match status" value="1"/>
</dbReference>